<name>A0A6A7AHU7_9PLEO</name>
<dbReference type="EMBL" id="MU006217">
    <property type="protein sequence ID" value="KAF2832155.1"/>
    <property type="molecule type" value="Genomic_DNA"/>
</dbReference>
<gene>
    <name evidence="1" type="ORF">CC86DRAFT_86946</name>
</gene>
<dbReference type="Proteomes" id="UP000799424">
    <property type="component" value="Unassembled WGS sequence"/>
</dbReference>
<proteinExistence type="predicted"/>
<organism evidence="1 2">
    <name type="scientific">Ophiobolus disseminans</name>
    <dbReference type="NCBI Taxonomy" id="1469910"/>
    <lineage>
        <taxon>Eukaryota</taxon>
        <taxon>Fungi</taxon>
        <taxon>Dikarya</taxon>
        <taxon>Ascomycota</taxon>
        <taxon>Pezizomycotina</taxon>
        <taxon>Dothideomycetes</taxon>
        <taxon>Pleosporomycetidae</taxon>
        <taxon>Pleosporales</taxon>
        <taxon>Pleosporineae</taxon>
        <taxon>Phaeosphaeriaceae</taxon>
        <taxon>Ophiobolus</taxon>
    </lineage>
</organism>
<accession>A0A6A7AHU7</accession>
<reference evidence="1" key="1">
    <citation type="journal article" date="2020" name="Stud. Mycol.">
        <title>101 Dothideomycetes genomes: a test case for predicting lifestyles and emergence of pathogens.</title>
        <authorList>
            <person name="Haridas S."/>
            <person name="Albert R."/>
            <person name="Binder M."/>
            <person name="Bloem J."/>
            <person name="Labutti K."/>
            <person name="Salamov A."/>
            <person name="Andreopoulos B."/>
            <person name="Baker S."/>
            <person name="Barry K."/>
            <person name="Bills G."/>
            <person name="Bluhm B."/>
            <person name="Cannon C."/>
            <person name="Castanera R."/>
            <person name="Culley D."/>
            <person name="Daum C."/>
            <person name="Ezra D."/>
            <person name="Gonzalez J."/>
            <person name="Henrissat B."/>
            <person name="Kuo A."/>
            <person name="Liang C."/>
            <person name="Lipzen A."/>
            <person name="Lutzoni F."/>
            <person name="Magnuson J."/>
            <person name="Mondo S."/>
            <person name="Nolan M."/>
            <person name="Ohm R."/>
            <person name="Pangilinan J."/>
            <person name="Park H.-J."/>
            <person name="Ramirez L."/>
            <person name="Alfaro M."/>
            <person name="Sun H."/>
            <person name="Tritt A."/>
            <person name="Yoshinaga Y."/>
            <person name="Zwiers L.-H."/>
            <person name="Turgeon B."/>
            <person name="Goodwin S."/>
            <person name="Spatafora J."/>
            <person name="Crous P."/>
            <person name="Grigoriev I."/>
        </authorList>
    </citation>
    <scope>NUCLEOTIDE SEQUENCE</scope>
    <source>
        <strain evidence="1">CBS 113818</strain>
    </source>
</reference>
<protein>
    <submittedName>
        <fullName evidence="1">Uncharacterized protein</fullName>
    </submittedName>
</protein>
<dbReference type="AlphaFoldDB" id="A0A6A7AHU7"/>
<keyword evidence="2" id="KW-1185">Reference proteome</keyword>
<evidence type="ECO:0000313" key="1">
    <source>
        <dbReference type="EMBL" id="KAF2832155.1"/>
    </source>
</evidence>
<sequence length="163" mass="18301">MEWERGREMDWSWLELYGMEGNSLHARFESMKPQLYVLYINATSNSHLISPAHAQARHHTLSHSHPSASRTRLSARQTHHPCLITADWPRPPSALKAGGYRALGCLVFSSSPERGNIDNTCVHHPSALPWKISRKKASLGGDCWEEKLQGYWGRGCVKCIGGV</sequence>
<evidence type="ECO:0000313" key="2">
    <source>
        <dbReference type="Proteomes" id="UP000799424"/>
    </source>
</evidence>